<proteinExistence type="predicted"/>
<reference evidence="2" key="1">
    <citation type="submission" date="2023-05" db="EMBL/GenBank/DDBJ databases">
        <authorList>
            <person name="Stuckert A."/>
        </authorList>
    </citation>
    <scope>NUCLEOTIDE SEQUENCE</scope>
</reference>
<gene>
    <name evidence="2" type="ORF">SPARVUS_LOCUS15601193</name>
</gene>
<evidence type="ECO:0000256" key="1">
    <source>
        <dbReference type="SAM" id="MobiDB-lite"/>
    </source>
</evidence>
<organism evidence="2 3">
    <name type="scientific">Staurois parvus</name>
    <dbReference type="NCBI Taxonomy" id="386267"/>
    <lineage>
        <taxon>Eukaryota</taxon>
        <taxon>Metazoa</taxon>
        <taxon>Chordata</taxon>
        <taxon>Craniata</taxon>
        <taxon>Vertebrata</taxon>
        <taxon>Euteleostomi</taxon>
        <taxon>Amphibia</taxon>
        <taxon>Batrachia</taxon>
        <taxon>Anura</taxon>
        <taxon>Neobatrachia</taxon>
        <taxon>Ranoidea</taxon>
        <taxon>Ranidae</taxon>
        <taxon>Staurois</taxon>
    </lineage>
</organism>
<sequence>YKRPPHTLLVRARPGKVKHRVKHRSSDGTSVQSPDHVITDWPISDHFLTSLLTTCEICE</sequence>
<comment type="caution">
    <text evidence="2">The sequence shown here is derived from an EMBL/GenBank/DDBJ whole genome shotgun (WGS) entry which is preliminary data.</text>
</comment>
<accession>A0ABN9HB24</accession>
<evidence type="ECO:0000313" key="2">
    <source>
        <dbReference type="EMBL" id="CAI9617842.1"/>
    </source>
</evidence>
<keyword evidence="3" id="KW-1185">Reference proteome</keyword>
<feature type="region of interest" description="Disordered" evidence="1">
    <location>
        <begin position="13"/>
        <end position="35"/>
    </location>
</feature>
<protein>
    <submittedName>
        <fullName evidence="2">Uncharacterized protein</fullName>
    </submittedName>
</protein>
<dbReference type="Proteomes" id="UP001162483">
    <property type="component" value="Unassembled WGS sequence"/>
</dbReference>
<feature type="non-terminal residue" evidence="2">
    <location>
        <position position="1"/>
    </location>
</feature>
<evidence type="ECO:0000313" key="3">
    <source>
        <dbReference type="Proteomes" id="UP001162483"/>
    </source>
</evidence>
<name>A0ABN9HB24_9NEOB</name>
<dbReference type="EMBL" id="CATNWA010020333">
    <property type="protein sequence ID" value="CAI9617842.1"/>
    <property type="molecule type" value="Genomic_DNA"/>
</dbReference>
<feature type="compositionally biased region" description="Basic residues" evidence="1">
    <location>
        <begin position="13"/>
        <end position="23"/>
    </location>
</feature>